<reference evidence="2 3" key="1">
    <citation type="submission" date="2016-02" db="EMBL/GenBank/DDBJ databases">
        <title>Genome analysis of coral dinoflagellate symbionts highlights evolutionary adaptations to a symbiotic lifestyle.</title>
        <authorList>
            <person name="Aranda M."/>
            <person name="Li Y."/>
            <person name="Liew Y.J."/>
            <person name="Baumgarten S."/>
            <person name="Simakov O."/>
            <person name="Wilson M."/>
            <person name="Piel J."/>
            <person name="Ashoor H."/>
            <person name="Bougouffa S."/>
            <person name="Bajic V.B."/>
            <person name="Ryu T."/>
            <person name="Ravasi T."/>
            <person name="Bayer T."/>
            <person name="Micklem G."/>
            <person name="Kim H."/>
            <person name="Bhak J."/>
            <person name="Lajeunesse T.C."/>
            <person name="Voolstra C.R."/>
        </authorList>
    </citation>
    <scope>NUCLEOTIDE SEQUENCE [LARGE SCALE GENOMIC DNA]</scope>
    <source>
        <strain evidence="2 3">CCMP2467</strain>
    </source>
</reference>
<comment type="caution">
    <text evidence="2">The sequence shown here is derived from an EMBL/GenBank/DDBJ whole genome shotgun (WGS) entry which is preliminary data.</text>
</comment>
<dbReference type="AlphaFoldDB" id="A0A1Q9EME4"/>
<name>A0A1Q9EME4_SYMMI</name>
<organism evidence="2 3">
    <name type="scientific">Symbiodinium microadriaticum</name>
    <name type="common">Dinoflagellate</name>
    <name type="synonym">Zooxanthella microadriatica</name>
    <dbReference type="NCBI Taxonomy" id="2951"/>
    <lineage>
        <taxon>Eukaryota</taxon>
        <taxon>Sar</taxon>
        <taxon>Alveolata</taxon>
        <taxon>Dinophyceae</taxon>
        <taxon>Suessiales</taxon>
        <taxon>Symbiodiniaceae</taxon>
        <taxon>Symbiodinium</taxon>
    </lineage>
</organism>
<sequence length="450" mass="49247">MPSATDFRLDGRQGAMVLEEIRLEANFKRTLELKRPWNARDCPAIGQAAEAALSRYRFAIKLLFAALGVALLQPSSEAAETYQMVCLLRADTLPGQPGQRTADAKADVNAEAVPLLHTEVISVRAAAVETRGGRGGLGGFSHEGRCPGFGLSVSAPVDVPVTGGKKPGMAVVDTRAKHEAKKETVSSIFVVDDGPEDYSTFCMGEGGGAFVTCHVDSSDNTTVTGTNVAKARVATWTNRNMTAADAKGLAIDDTTFSQCPSLALTMLGVENRGQEWRAQEFKTGAKEISEPKWPNTHNRISSVYEPCLSDEDSSWDGKYDRQVAEGPKPKEATSKTWRNDEEQRKLTEVALLSPVAAIWFALREYIWCFYKKPRPDAIPESSPVKELMEYIGWYYTMGSWADHPVYTWNVYPYFDPNVQVNPADPAACGKVLWAAQSFAADGMITTQLRS</sequence>
<evidence type="ECO:0000256" key="1">
    <source>
        <dbReference type="SAM" id="MobiDB-lite"/>
    </source>
</evidence>
<protein>
    <submittedName>
        <fullName evidence="2">Uncharacterized protein</fullName>
    </submittedName>
</protein>
<evidence type="ECO:0000313" key="2">
    <source>
        <dbReference type="EMBL" id="OLQ08558.1"/>
    </source>
</evidence>
<feature type="region of interest" description="Disordered" evidence="1">
    <location>
        <begin position="311"/>
        <end position="340"/>
    </location>
</feature>
<feature type="compositionally biased region" description="Basic and acidic residues" evidence="1">
    <location>
        <begin position="315"/>
        <end position="340"/>
    </location>
</feature>
<keyword evidence="3" id="KW-1185">Reference proteome</keyword>
<evidence type="ECO:0000313" key="3">
    <source>
        <dbReference type="Proteomes" id="UP000186817"/>
    </source>
</evidence>
<dbReference type="OrthoDB" id="423838at2759"/>
<accession>A0A1Q9EME4</accession>
<dbReference type="Proteomes" id="UP000186817">
    <property type="component" value="Unassembled WGS sequence"/>
</dbReference>
<proteinExistence type="predicted"/>
<dbReference type="EMBL" id="LSRX01000114">
    <property type="protein sequence ID" value="OLQ08558.1"/>
    <property type="molecule type" value="Genomic_DNA"/>
</dbReference>
<gene>
    <name evidence="2" type="ORF">AK812_SmicGene7907</name>
</gene>